<feature type="transmembrane region" description="Helical" evidence="1">
    <location>
        <begin position="59"/>
        <end position="76"/>
    </location>
</feature>
<feature type="transmembrane region" description="Helical" evidence="1">
    <location>
        <begin position="104"/>
        <end position="127"/>
    </location>
</feature>
<dbReference type="OrthoDB" id="10543920at2759"/>
<dbReference type="Proteomes" id="UP000024837">
    <property type="component" value="Unassembled WGS sequence"/>
</dbReference>
<keyword evidence="3" id="KW-1185">Reference proteome</keyword>
<dbReference type="HOGENOM" id="CLU_1378096_0_0_1"/>
<evidence type="ECO:0000313" key="3">
    <source>
        <dbReference type="Proteomes" id="UP000024837"/>
    </source>
</evidence>
<keyword evidence="1" id="KW-1133">Transmembrane helix</keyword>
<gene>
    <name evidence="2" type="ORF">DRE_01582</name>
</gene>
<proteinExistence type="predicted"/>
<keyword evidence="1" id="KW-0472">Membrane</keyword>
<name>W7I4M8_9PEZI</name>
<reference evidence="2 3" key="1">
    <citation type="submission" date="2013-05" db="EMBL/GenBank/DDBJ databases">
        <title>Drechslerella stenobrocha genome reveals carnivorous origination and mechanical trapping mechanism of predatory fungi.</title>
        <authorList>
            <person name="Liu X."/>
            <person name="Zhang W."/>
            <person name="Liu K."/>
        </authorList>
    </citation>
    <scope>NUCLEOTIDE SEQUENCE [LARGE SCALE GENOMIC DNA]</scope>
    <source>
        <strain evidence="2 3">248</strain>
    </source>
</reference>
<sequence>MLYKELFRESEIPTIVIQDFDDPFTCPNSEDCVMGHRELKLTHVRWCHQYAALHRTLKALLGILFIAWFAVFETGVHDNELSHGTPHPHYAHYPTPRQGRLAPVLTAIAFVALVAAAAGACSCWYGVRMRSVERIHTGVEVWTRIPWWVDSPVINWILLVACCTLVYITTGLGQKWSITPPQESTAADLISGNMAPVL</sequence>
<dbReference type="AlphaFoldDB" id="W7I4M8"/>
<organism evidence="2 3">
    <name type="scientific">Drechslerella stenobrocha 248</name>
    <dbReference type="NCBI Taxonomy" id="1043628"/>
    <lineage>
        <taxon>Eukaryota</taxon>
        <taxon>Fungi</taxon>
        <taxon>Dikarya</taxon>
        <taxon>Ascomycota</taxon>
        <taxon>Pezizomycotina</taxon>
        <taxon>Orbiliomycetes</taxon>
        <taxon>Orbiliales</taxon>
        <taxon>Orbiliaceae</taxon>
        <taxon>Drechslerella</taxon>
    </lineage>
</organism>
<keyword evidence="1" id="KW-0812">Transmembrane</keyword>
<evidence type="ECO:0000313" key="2">
    <source>
        <dbReference type="EMBL" id="EWC43695.1"/>
    </source>
</evidence>
<feature type="transmembrane region" description="Helical" evidence="1">
    <location>
        <begin position="147"/>
        <end position="168"/>
    </location>
</feature>
<protein>
    <submittedName>
        <fullName evidence="2">Uncharacterized protein</fullName>
    </submittedName>
</protein>
<accession>W7I4M8</accession>
<dbReference type="EMBL" id="KI966457">
    <property type="protein sequence ID" value="EWC43695.1"/>
    <property type="molecule type" value="Genomic_DNA"/>
</dbReference>
<evidence type="ECO:0000256" key="1">
    <source>
        <dbReference type="SAM" id="Phobius"/>
    </source>
</evidence>